<comment type="cofactor">
    <cofactor evidence="1">
        <name>FMN</name>
        <dbReference type="ChEBI" id="CHEBI:58210"/>
    </cofactor>
</comment>
<dbReference type="SUPFAM" id="SSF50475">
    <property type="entry name" value="FMN-binding split barrel"/>
    <property type="match status" value="1"/>
</dbReference>
<keyword evidence="3" id="KW-0288">FMN</keyword>
<dbReference type="EMBL" id="LDQV01000031">
    <property type="protein sequence ID" value="KTR25758.1"/>
    <property type="molecule type" value="Genomic_DNA"/>
</dbReference>
<reference evidence="6 7" key="1">
    <citation type="journal article" date="2016" name="Front. Microbiol.">
        <title>Genomic Resource of Rice Seed Associated Bacteria.</title>
        <authorList>
            <person name="Midha S."/>
            <person name="Bansal K."/>
            <person name="Sharma S."/>
            <person name="Kumar N."/>
            <person name="Patil P.P."/>
            <person name="Chaudhry V."/>
            <person name="Patil P.B."/>
        </authorList>
    </citation>
    <scope>NUCLEOTIDE SEQUENCE [LARGE SCALE GENOMIC DNA]</scope>
    <source>
        <strain evidence="6 7">RSA11</strain>
    </source>
</reference>
<dbReference type="RefSeq" id="WP_058704188.1">
    <property type="nucleotide sequence ID" value="NZ_LDQV01000031.1"/>
</dbReference>
<proteinExistence type="inferred from homology"/>
<evidence type="ECO:0000256" key="1">
    <source>
        <dbReference type="ARBA" id="ARBA00001917"/>
    </source>
</evidence>
<dbReference type="SMART" id="SM00903">
    <property type="entry name" value="Flavin_Reduct"/>
    <property type="match status" value="1"/>
</dbReference>
<dbReference type="Gene3D" id="2.30.110.10">
    <property type="entry name" value="Electron Transport, Fmn-binding Protein, Chain A"/>
    <property type="match status" value="1"/>
</dbReference>
<dbReference type="InterPro" id="IPR002563">
    <property type="entry name" value="Flavin_Rdtase-like_dom"/>
</dbReference>
<gene>
    <name evidence="6" type="ORF">RSA11_13510</name>
</gene>
<feature type="domain" description="Flavin reductase like" evidence="5">
    <location>
        <begin position="19"/>
        <end position="167"/>
    </location>
</feature>
<evidence type="ECO:0000313" key="6">
    <source>
        <dbReference type="EMBL" id="KTR25758.1"/>
    </source>
</evidence>
<evidence type="ECO:0000256" key="2">
    <source>
        <dbReference type="ARBA" id="ARBA00022630"/>
    </source>
</evidence>
<keyword evidence="2" id="KW-0285">Flavoprotein</keyword>
<comment type="caution">
    <text evidence="6">The sequence shown here is derived from an EMBL/GenBank/DDBJ whole genome shotgun (WGS) entry which is preliminary data.</text>
</comment>
<dbReference type="GeneID" id="90838541"/>
<name>A0AAW3MAC0_9BACL</name>
<dbReference type="Proteomes" id="UP000072605">
    <property type="component" value="Unassembled WGS sequence"/>
</dbReference>
<organism evidence="6 7">
    <name type="scientific">Exiguobacterium indicum</name>
    <dbReference type="NCBI Taxonomy" id="296995"/>
    <lineage>
        <taxon>Bacteria</taxon>
        <taxon>Bacillati</taxon>
        <taxon>Bacillota</taxon>
        <taxon>Bacilli</taxon>
        <taxon>Bacillales</taxon>
        <taxon>Bacillales Family XII. Incertae Sedis</taxon>
        <taxon>Exiguobacterium</taxon>
    </lineage>
</organism>
<dbReference type="Pfam" id="PF01613">
    <property type="entry name" value="Flavin_Reduct"/>
    <property type="match status" value="1"/>
</dbReference>
<dbReference type="AlphaFoldDB" id="A0AAW3MAC0"/>
<dbReference type="PANTHER" id="PTHR33798">
    <property type="entry name" value="FLAVOPROTEIN OXYGENASE"/>
    <property type="match status" value="1"/>
</dbReference>
<dbReference type="GO" id="GO:0010181">
    <property type="term" value="F:FMN binding"/>
    <property type="evidence" value="ECO:0007669"/>
    <property type="project" value="InterPro"/>
</dbReference>
<comment type="similarity">
    <text evidence="4">Belongs to the flavoredoxin family.</text>
</comment>
<accession>A0AAW3MAC0</accession>
<dbReference type="PANTHER" id="PTHR33798:SF5">
    <property type="entry name" value="FLAVIN REDUCTASE LIKE DOMAIN-CONTAINING PROTEIN"/>
    <property type="match status" value="1"/>
</dbReference>
<evidence type="ECO:0000259" key="5">
    <source>
        <dbReference type="SMART" id="SM00903"/>
    </source>
</evidence>
<evidence type="ECO:0000313" key="7">
    <source>
        <dbReference type="Proteomes" id="UP000072605"/>
    </source>
</evidence>
<protein>
    <recommendedName>
        <fullName evidence="5">Flavin reductase like domain-containing protein</fullName>
    </recommendedName>
</protein>
<evidence type="ECO:0000256" key="3">
    <source>
        <dbReference type="ARBA" id="ARBA00022643"/>
    </source>
</evidence>
<sequence length="197" mass="21378">MKFEASTLSAKDNYKLLIGSIIPRPIAFVTTQGEDGTVNAAPFSFFTVASSSPPQLVIAVQRTDQGQKDTARNILAKQSYVIHIVSEEIVDAVNETAAPLAYGESELERTDLTLVDSDAIEVPGIAEAKIRFEMRLTQHVELEGADLLIGEVLRYHVADELVESFRIDAAGLKAVARLAGNDYATIGKTFTIARPTK</sequence>
<dbReference type="GO" id="GO:0016646">
    <property type="term" value="F:oxidoreductase activity, acting on the CH-NH group of donors, NAD or NADP as acceptor"/>
    <property type="evidence" value="ECO:0007669"/>
    <property type="project" value="UniProtKB-ARBA"/>
</dbReference>
<dbReference type="InterPro" id="IPR012349">
    <property type="entry name" value="Split_barrel_FMN-bd"/>
</dbReference>
<evidence type="ECO:0000256" key="4">
    <source>
        <dbReference type="ARBA" id="ARBA00038054"/>
    </source>
</evidence>